<dbReference type="InterPro" id="IPR046723">
    <property type="entry name" value="DUF6615"/>
</dbReference>
<comment type="caution">
    <text evidence="1">The sequence shown here is derived from an EMBL/GenBank/DDBJ whole genome shotgun (WGS) entry which is preliminary data.</text>
</comment>
<dbReference type="AlphaFoldDB" id="A0A2A2WSY2"/>
<dbReference type="Pfam" id="PF20320">
    <property type="entry name" value="DUF6615"/>
    <property type="match status" value="1"/>
</dbReference>
<dbReference type="RefSeq" id="WP_095717509.1">
    <property type="nucleotide sequence ID" value="NZ_NTGA01000007.1"/>
</dbReference>
<sequence>MSEIDAAFRRARIHAVRQMSACEQAELRWSETSITEIVMAYAAQAATVVPFTQNAEARSGADWVWWWIDGDEAYGMLVQAKRVTVSDSQWMFDFGYKVSGTGRTQHEVLHDAARLLDLLPTYALYLGTGDYRSWQRCSSVHRSGRCLACVKRSISLMPALLADGALVRDSVSTYERSVALEDLTSSAISAAPLIPALKRQLGPELSEFLTYRQDGTRAVARGMIDRVLQARLGQASTLDTSDSARTGEHDRLGSVFSEFPNDTGHWNQSYFRLMLAPLLRTPPWYALQVMTGNVDPRGIESEMPENIAGVIVVNLSKP</sequence>
<keyword evidence="2" id="KW-1185">Reference proteome</keyword>
<dbReference type="EMBL" id="NTGA01000007">
    <property type="protein sequence ID" value="PAY24288.1"/>
    <property type="molecule type" value="Genomic_DNA"/>
</dbReference>
<name>A0A2A2WSY2_9ACTN</name>
<protein>
    <submittedName>
        <fullName evidence="1">Uncharacterized protein</fullName>
    </submittedName>
</protein>
<dbReference type="Proteomes" id="UP000218810">
    <property type="component" value="Unassembled WGS sequence"/>
</dbReference>
<accession>A0A2A2WSY2</accession>
<gene>
    <name evidence="1" type="ORF">CEY15_04705</name>
</gene>
<proteinExistence type="predicted"/>
<reference evidence="2" key="1">
    <citation type="submission" date="2017-09" db="EMBL/GenBank/DDBJ databases">
        <authorList>
            <person name="Zhang Y."/>
            <person name="Huang X."/>
            <person name="Liu J."/>
            <person name="Lu L."/>
            <person name="Peng K."/>
        </authorList>
    </citation>
    <scope>NUCLEOTIDE SEQUENCE [LARGE SCALE GENOMIC DNA]</scope>
    <source>
        <strain evidence="2">S-XJ-1</strain>
    </source>
</reference>
<evidence type="ECO:0000313" key="2">
    <source>
        <dbReference type="Proteomes" id="UP000218810"/>
    </source>
</evidence>
<evidence type="ECO:0000313" key="1">
    <source>
        <dbReference type="EMBL" id="PAY24288.1"/>
    </source>
</evidence>
<dbReference type="OrthoDB" id="4761229at2"/>
<organism evidence="1 2">
    <name type="scientific">Dietzia natronolimnaea</name>
    <dbReference type="NCBI Taxonomy" id="161920"/>
    <lineage>
        <taxon>Bacteria</taxon>
        <taxon>Bacillati</taxon>
        <taxon>Actinomycetota</taxon>
        <taxon>Actinomycetes</taxon>
        <taxon>Mycobacteriales</taxon>
        <taxon>Dietziaceae</taxon>
        <taxon>Dietzia</taxon>
    </lineage>
</organism>